<dbReference type="SMART" id="SM00044">
    <property type="entry name" value="CYCc"/>
    <property type="match status" value="1"/>
</dbReference>
<dbReference type="EMBL" id="JALJRB010000019">
    <property type="protein sequence ID" value="MCJ8501986.1"/>
    <property type="molecule type" value="Genomic_DNA"/>
</dbReference>
<dbReference type="SUPFAM" id="SSF55073">
    <property type="entry name" value="Nucleotide cyclase"/>
    <property type="match status" value="1"/>
</dbReference>
<keyword evidence="1" id="KW-0472">Membrane</keyword>
<dbReference type="PANTHER" id="PTHR43081">
    <property type="entry name" value="ADENYLATE CYCLASE, TERMINAL-DIFFERENTIATION SPECIFIC-RELATED"/>
    <property type="match status" value="1"/>
</dbReference>
<evidence type="ECO:0000256" key="1">
    <source>
        <dbReference type="SAM" id="Phobius"/>
    </source>
</evidence>
<keyword evidence="1" id="KW-1133">Transmembrane helix</keyword>
<dbReference type="InterPro" id="IPR029787">
    <property type="entry name" value="Nucleotide_cyclase"/>
</dbReference>
<dbReference type="GO" id="GO:0004016">
    <property type="term" value="F:adenylate cyclase activity"/>
    <property type="evidence" value="ECO:0007669"/>
    <property type="project" value="UniProtKB-ARBA"/>
</dbReference>
<name>A0AA41R6T2_9BACT</name>
<feature type="domain" description="Guanylate cyclase" evidence="2">
    <location>
        <begin position="126"/>
        <end position="258"/>
    </location>
</feature>
<comment type="caution">
    <text evidence="3">The sequence shown here is derived from an EMBL/GenBank/DDBJ whole genome shotgun (WGS) entry which is preliminary data.</text>
</comment>
<dbReference type="CDD" id="cd07302">
    <property type="entry name" value="CHD"/>
    <property type="match status" value="1"/>
</dbReference>
<evidence type="ECO:0000259" key="2">
    <source>
        <dbReference type="PROSITE" id="PS50125"/>
    </source>
</evidence>
<feature type="transmembrane region" description="Helical" evidence="1">
    <location>
        <begin position="12"/>
        <end position="31"/>
    </location>
</feature>
<evidence type="ECO:0000313" key="3">
    <source>
        <dbReference type="EMBL" id="MCJ8501986.1"/>
    </source>
</evidence>
<organism evidence="3 4">
    <name type="scientific">Desulfatitalea alkaliphila</name>
    <dbReference type="NCBI Taxonomy" id="2929485"/>
    <lineage>
        <taxon>Bacteria</taxon>
        <taxon>Pseudomonadati</taxon>
        <taxon>Thermodesulfobacteriota</taxon>
        <taxon>Desulfobacteria</taxon>
        <taxon>Desulfobacterales</taxon>
        <taxon>Desulfosarcinaceae</taxon>
        <taxon>Desulfatitalea</taxon>
    </lineage>
</organism>
<accession>A0AA41R6T2</accession>
<proteinExistence type="predicted"/>
<dbReference type="Gene3D" id="3.30.70.1230">
    <property type="entry name" value="Nucleotide cyclase"/>
    <property type="match status" value="1"/>
</dbReference>
<evidence type="ECO:0000313" key="4">
    <source>
        <dbReference type="Proteomes" id="UP001165427"/>
    </source>
</evidence>
<dbReference type="Pfam" id="PF00211">
    <property type="entry name" value="Guanylate_cyc"/>
    <property type="match status" value="1"/>
</dbReference>
<keyword evidence="4" id="KW-1185">Reference proteome</keyword>
<feature type="transmembrane region" description="Helical" evidence="1">
    <location>
        <begin position="56"/>
        <end position="77"/>
    </location>
</feature>
<dbReference type="GO" id="GO:0035556">
    <property type="term" value="P:intracellular signal transduction"/>
    <property type="evidence" value="ECO:0007669"/>
    <property type="project" value="InterPro"/>
</dbReference>
<dbReference type="GO" id="GO:0006171">
    <property type="term" value="P:cAMP biosynthetic process"/>
    <property type="evidence" value="ECO:0007669"/>
    <property type="project" value="TreeGrafter"/>
</dbReference>
<dbReference type="AlphaFoldDB" id="A0AA41R6T2"/>
<protein>
    <submittedName>
        <fullName evidence="3">Adenylate/guanylate cyclase domain-containing protein</fullName>
    </submittedName>
</protein>
<dbReference type="InterPro" id="IPR050697">
    <property type="entry name" value="Adenylyl/Guanylyl_Cyclase_3/4"/>
</dbReference>
<sequence>MKTSAKNDKRSMVTDHMVLIGFGLAAIYWLLDSFLSLFLSYDNFLEKMTGLDLTNVWGRVIVLCLFVIFGSHAQFTMNERRKSARRMEREAATRERFRRLLSPDLAELVVNGDLSVQQGGESRVATVMFADIRGFTRHSRDADADTILRMLNDYYEVVVEIVFRHEGTVDKFIGDGIMVIWGAPLAHDDDPQRAARAALDIQRALEAFNFDRAAAGKPPIQVGIGINTGPVVAGYLGSSRTMSYSVIGDAVNQASRLCAGAAPGEILVSEYTHHLIKDHFATRPRGDVRVKGMEQAIKAYNVVGDNAYRHRV</sequence>
<dbReference type="InterPro" id="IPR001054">
    <property type="entry name" value="A/G_cyclase"/>
</dbReference>
<gene>
    <name evidence="3" type="ORF">MRX98_15490</name>
</gene>
<reference evidence="3" key="1">
    <citation type="submission" date="2022-04" db="EMBL/GenBank/DDBJ databases">
        <title>Desulfatitalea alkaliphila sp. nov., a novel anaerobic sulfate-reducing bacterium isolated from terrestrial mud volcano, Taman Peninsula, Russia.</title>
        <authorList>
            <person name="Khomyakova M.A."/>
            <person name="Merkel A.Y."/>
            <person name="Slobodkin A.I."/>
        </authorList>
    </citation>
    <scope>NUCLEOTIDE SEQUENCE</scope>
    <source>
        <strain evidence="3">M08but</strain>
    </source>
</reference>
<keyword evidence="1" id="KW-0812">Transmembrane</keyword>
<dbReference type="RefSeq" id="WP_246911628.1">
    <property type="nucleotide sequence ID" value="NZ_JALJRB010000019.1"/>
</dbReference>
<dbReference type="PANTHER" id="PTHR43081:SF1">
    <property type="entry name" value="ADENYLATE CYCLASE, TERMINAL-DIFFERENTIATION SPECIFIC"/>
    <property type="match status" value="1"/>
</dbReference>
<dbReference type="PROSITE" id="PS50125">
    <property type="entry name" value="GUANYLATE_CYCLASE_2"/>
    <property type="match status" value="1"/>
</dbReference>
<dbReference type="Proteomes" id="UP001165427">
    <property type="component" value="Unassembled WGS sequence"/>
</dbReference>